<sequence length="324" mass="37746">MRGKYRVVVKNKRLHYEFEIKRNITIIKGDSATGKTTLINMIRQFANLGNSSGVDLMCDVPCRTLEGADWKIILRNISGNILFIDEENTFIRSEEFASEIKESDNYFVIITRENLYNLPYSVEEIYGLHSSGKYQNTKQIYQQMYRIYTDTAQIPVEPQTIVVEDSNSGYEFFKSIAEEQKISCRSAGGKTKLYSVLKKSNMDEEICVVADGAAIGAEMEKLYKLSQQYENIKLYLPESFEWIILRSGIITEKEISKILESPEDYIDSREFFSWERYFTRLLVQKTEGTPFKYQKSKLNPVYLHEKNKKQIVESMEGMKLYLHV</sequence>
<dbReference type="Proteomes" id="UP000821846">
    <property type="component" value="Unassembled WGS sequence"/>
</dbReference>
<reference evidence="1 2" key="1">
    <citation type="journal article" date="2020" name="Cell Host Microbe">
        <title>Functional and Genomic Variation between Human-Derived Isolates of Lachnospiraceae Reveals Inter- and Intra-Species Diversity.</title>
        <authorList>
            <person name="Sorbara M.T."/>
            <person name="Littmann E.R."/>
            <person name="Fontana E."/>
            <person name="Moody T.U."/>
            <person name="Kohout C.E."/>
            <person name="Gjonbalaj M."/>
            <person name="Eaton V."/>
            <person name="Seok R."/>
            <person name="Leiner I.M."/>
            <person name="Pamer E.G."/>
        </authorList>
    </citation>
    <scope>NUCLEOTIDE SEQUENCE [LARGE SCALE GENOMIC DNA]</scope>
    <source>
        <strain evidence="1 2">MSK.14.16</strain>
    </source>
</reference>
<organism evidence="1 2">
    <name type="scientific">Faecalicatena fissicatena</name>
    <dbReference type="NCBI Taxonomy" id="290055"/>
    <lineage>
        <taxon>Bacteria</taxon>
        <taxon>Bacillati</taxon>
        <taxon>Bacillota</taxon>
        <taxon>Clostridia</taxon>
        <taxon>Lachnospirales</taxon>
        <taxon>Lachnospiraceae</taxon>
        <taxon>Faecalicatena</taxon>
    </lineage>
</organism>
<name>A0ABX2GWY3_9FIRM</name>
<evidence type="ECO:0000313" key="1">
    <source>
        <dbReference type="EMBL" id="NSG29958.1"/>
    </source>
</evidence>
<protein>
    <submittedName>
        <fullName evidence="1">Translation initiation factor 2</fullName>
    </submittedName>
</protein>
<gene>
    <name evidence="1" type="ORF">HFM93_06635</name>
</gene>
<dbReference type="GO" id="GO:0003743">
    <property type="term" value="F:translation initiation factor activity"/>
    <property type="evidence" value="ECO:0007669"/>
    <property type="project" value="UniProtKB-KW"/>
</dbReference>
<proteinExistence type="predicted"/>
<dbReference type="EMBL" id="JAAWUZ010000018">
    <property type="protein sequence ID" value="NSG29958.1"/>
    <property type="molecule type" value="Genomic_DNA"/>
</dbReference>
<keyword evidence="2" id="KW-1185">Reference proteome</keyword>
<accession>A0ABX2GWY3</accession>
<keyword evidence="1" id="KW-0396">Initiation factor</keyword>
<dbReference type="InterPro" id="IPR027417">
    <property type="entry name" value="P-loop_NTPase"/>
</dbReference>
<keyword evidence="1" id="KW-0648">Protein biosynthesis</keyword>
<dbReference type="RefSeq" id="WP_147632483.1">
    <property type="nucleotide sequence ID" value="NZ_JAAWUU010000021.1"/>
</dbReference>
<evidence type="ECO:0000313" key="2">
    <source>
        <dbReference type="Proteomes" id="UP000821846"/>
    </source>
</evidence>
<comment type="caution">
    <text evidence="1">The sequence shown here is derived from an EMBL/GenBank/DDBJ whole genome shotgun (WGS) entry which is preliminary data.</text>
</comment>
<dbReference type="SUPFAM" id="SSF52540">
    <property type="entry name" value="P-loop containing nucleoside triphosphate hydrolases"/>
    <property type="match status" value="1"/>
</dbReference>